<name>A0A097EN83_9GAMM</name>
<dbReference type="eggNOG" id="ENOG50334U1">
    <property type="taxonomic scope" value="Bacteria"/>
</dbReference>
<proteinExistence type="predicted"/>
<reference evidence="1 2" key="1">
    <citation type="submission" date="2014-10" db="EMBL/GenBank/DDBJ databases">
        <title>Whole genome sequence of Francisella endociliophora strain FSC1006, isolated from a laboratory culture of the marine ciliate Euplotes raikovi.</title>
        <authorList>
            <person name="Granberg M."/>
            <person name="Backman S."/>
            <person name="Lundmark E."/>
            <person name="Nilsson E."/>
            <person name="Karlsson E."/>
            <person name="Thelaus J."/>
            <person name="Ohrman C."/>
            <person name="Larkeryd A."/>
            <person name="Stenberg P."/>
        </authorList>
    </citation>
    <scope>NUCLEOTIDE SEQUENCE [LARGE SCALE GENOMIC DNA]</scope>
    <source>
        <strain evidence="1 2">FSC1006</strain>
    </source>
</reference>
<evidence type="ECO:0000313" key="1">
    <source>
        <dbReference type="EMBL" id="AIT09027.1"/>
    </source>
</evidence>
<organism evidence="1 2">
    <name type="scientific">Candidatus Francisella endociliophora</name>
    <dbReference type="NCBI Taxonomy" id="653937"/>
    <lineage>
        <taxon>Bacteria</taxon>
        <taxon>Pseudomonadati</taxon>
        <taxon>Pseudomonadota</taxon>
        <taxon>Gammaproteobacteria</taxon>
        <taxon>Thiotrichales</taxon>
        <taxon>Francisellaceae</taxon>
        <taxon>Francisella</taxon>
    </lineage>
</organism>
<dbReference type="EMBL" id="CP009574">
    <property type="protein sequence ID" value="AIT09027.1"/>
    <property type="molecule type" value="Genomic_DNA"/>
</dbReference>
<sequence length="292" mass="34476">MNKNQYLKIRYRVIRAILPKKYRHVALYWPTIKIKKNSKQLVIRKFFFKRYFLNINNIKIKEQKDLVIVGSGPSINSLNLKKLKQYDCIFLNGSIILSKDLNIKPFAYFIIDVNFIIKRSDLLKNIPDGTNLFLTLGVIRFIAELNIKTLLKNNIFLVKEIPISKYYNYKNYEKFDWLVFNKKQGFSKNCNKNFYDGGSVMSYAIQYSYMLSTKNTYLLGLDISNSNEPRFYENNKNKLKSGLENCFDSRILPFMEISKKLFNEQGLSIYNCSKTTKLPYSIIPYSNKFEQV</sequence>
<protein>
    <recommendedName>
        <fullName evidence="3">Lipopolysaccharide biosynthesis protein</fullName>
    </recommendedName>
</protein>
<keyword evidence="2" id="KW-1185">Reference proteome</keyword>
<evidence type="ECO:0000313" key="2">
    <source>
        <dbReference type="Proteomes" id="UP000029672"/>
    </source>
</evidence>
<evidence type="ECO:0008006" key="3">
    <source>
        <dbReference type="Google" id="ProtNLM"/>
    </source>
</evidence>
<dbReference type="HOGENOM" id="CLU_080127_0_0_6"/>
<dbReference type="AlphaFoldDB" id="A0A097EN83"/>
<dbReference type="RefSeq" id="WP_040008375.1">
    <property type="nucleotide sequence ID" value="NZ_CP009574.1"/>
</dbReference>
<accession>A0A097EN83</accession>
<gene>
    <name evidence="1" type="ORF">LO80_02905</name>
</gene>
<dbReference type="OrthoDB" id="9802524at2"/>
<dbReference type="KEGG" id="frf:LO80_02905"/>
<dbReference type="Gene3D" id="3.90.1480.10">
    <property type="entry name" value="Alpha-2,3-sialyltransferase"/>
    <property type="match status" value="1"/>
</dbReference>
<dbReference type="STRING" id="1547445.LO80_02905"/>
<dbReference type="Proteomes" id="UP000029672">
    <property type="component" value="Chromosome"/>
</dbReference>